<dbReference type="AlphaFoldDB" id="A0AAN6XZF6"/>
<dbReference type="PANTHER" id="PTHR24198:SF165">
    <property type="entry name" value="ANKYRIN REPEAT-CONTAINING PROTEIN-RELATED"/>
    <property type="match status" value="1"/>
</dbReference>
<feature type="repeat" description="ANK" evidence="3">
    <location>
        <begin position="247"/>
        <end position="279"/>
    </location>
</feature>
<evidence type="ECO:0000313" key="5">
    <source>
        <dbReference type="Proteomes" id="UP001301769"/>
    </source>
</evidence>
<dbReference type="InterPro" id="IPR036770">
    <property type="entry name" value="Ankyrin_rpt-contain_sf"/>
</dbReference>
<keyword evidence="1" id="KW-0677">Repeat</keyword>
<protein>
    <submittedName>
        <fullName evidence="4">Ankyrin repeat-containing domain protein</fullName>
    </submittedName>
</protein>
<dbReference type="EMBL" id="MU858240">
    <property type="protein sequence ID" value="KAK4208516.1"/>
    <property type="molecule type" value="Genomic_DNA"/>
</dbReference>
<feature type="repeat" description="ANK" evidence="3">
    <location>
        <begin position="145"/>
        <end position="177"/>
    </location>
</feature>
<dbReference type="InterPro" id="IPR002110">
    <property type="entry name" value="Ankyrin_rpt"/>
</dbReference>
<dbReference type="SMART" id="SM00248">
    <property type="entry name" value="ANK"/>
    <property type="match status" value="5"/>
</dbReference>
<dbReference type="PROSITE" id="PS50297">
    <property type="entry name" value="ANK_REP_REGION"/>
    <property type="match status" value="3"/>
</dbReference>
<evidence type="ECO:0000256" key="3">
    <source>
        <dbReference type="PROSITE-ProRule" id="PRU00023"/>
    </source>
</evidence>
<keyword evidence="2 3" id="KW-0040">ANK repeat</keyword>
<organism evidence="4 5">
    <name type="scientific">Rhypophila decipiens</name>
    <dbReference type="NCBI Taxonomy" id="261697"/>
    <lineage>
        <taxon>Eukaryota</taxon>
        <taxon>Fungi</taxon>
        <taxon>Dikarya</taxon>
        <taxon>Ascomycota</taxon>
        <taxon>Pezizomycotina</taxon>
        <taxon>Sordariomycetes</taxon>
        <taxon>Sordariomycetidae</taxon>
        <taxon>Sordariales</taxon>
        <taxon>Naviculisporaceae</taxon>
        <taxon>Rhypophila</taxon>
    </lineage>
</organism>
<reference evidence="4" key="1">
    <citation type="journal article" date="2023" name="Mol. Phylogenet. Evol.">
        <title>Genome-scale phylogeny and comparative genomics of the fungal order Sordariales.</title>
        <authorList>
            <person name="Hensen N."/>
            <person name="Bonometti L."/>
            <person name="Westerberg I."/>
            <person name="Brannstrom I.O."/>
            <person name="Guillou S."/>
            <person name="Cros-Aarteil S."/>
            <person name="Calhoun S."/>
            <person name="Haridas S."/>
            <person name="Kuo A."/>
            <person name="Mondo S."/>
            <person name="Pangilinan J."/>
            <person name="Riley R."/>
            <person name="LaButti K."/>
            <person name="Andreopoulos B."/>
            <person name="Lipzen A."/>
            <person name="Chen C."/>
            <person name="Yan M."/>
            <person name="Daum C."/>
            <person name="Ng V."/>
            <person name="Clum A."/>
            <person name="Steindorff A."/>
            <person name="Ohm R.A."/>
            <person name="Martin F."/>
            <person name="Silar P."/>
            <person name="Natvig D.O."/>
            <person name="Lalanne C."/>
            <person name="Gautier V."/>
            <person name="Ament-Velasquez S.L."/>
            <person name="Kruys A."/>
            <person name="Hutchinson M.I."/>
            <person name="Powell A.J."/>
            <person name="Barry K."/>
            <person name="Miller A.N."/>
            <person name="Grigoriev I.V."/>
            <person name="Debuchy R."/>
            <person name="Gladieux P."/>
            <person name="Hiltunen Thoren M."/>
            <person name="Johannesson H."/>
        </authorList>
    </citation>
    <scope>NUCLEOTIDE SEQUENCE</scope>
    <source>
        <strain evidence="4">PSN293</strain>
    </source>
</reference>
<evidence type="ECO:0000256" key="2">
    <source>
        <dbReference type="ARBA" id="ARBA00023043"/>
    </source>
</evidence>
<gene>
    <name evidence="4" type="ORF">QBC37DRAFT_325565</name>
</gene>
<feature type="repeat" description="ANK" evidence="3">
    <location>
        <begin position="213"/>
        <end position="237"/>
    </location>
</feature>
<sequence>MAYRDLPLYLHVRCEYGCVQHVLRDELGPDSEARSLRKDFEDYLDNVQHVLRDDLERGVRKYLEDSLGADDDDSSREEELESLDPNCWRDYLDCLRIKNVELPNSGCIAAGDAGLYLYLAARRGHLDLAKKFLSKETVSAEVKEFGSTALHAAAEWGHLPMVGILIDGEADVMRRDRSGKTAIEQAMAAGESKILVKKLLKNQDIKAYQEDAYGRWPLHLAVRSANPDIARLLLEHGGVDVNARDRDGMTALHTAVVAGRRSSLQLLLSHGVGVGVVDMQACDYNGRTALHLAAYFRHYDIYKDLVAASEARSSLHIRELSQSRDKTNKRAHEIAESRGIGLLAWQYPVMEGMSYW</sequence>
<reference evidence="4" key="2">
    <citation type="submission" date="2023-05" db="EMBL/GenBank/DDBJ databases">
        <authorList>
            <consortium name="Lawrence Berkeley National Laboratory"/>
            <person name="Steindorff A."/>
            <person name="Hensen N."/>
            <person name="Bonometti L."/>
            <person name="Westerberg I."/>
            <person name="Brannstrom I.O."/>
            <person name="Guillou S."/>
            <person name="Cros-Aarteil S."/>
            <person name="Calhoun S."/>
            <person name="Haridas S."/>
            <person name="Kuo A."/>
            <person name="Mondo S."/>
            <person name="Pangilinan J."/>
            <person name="Riley R."/>
            <person name="Labutti K."/>
            <person name="Andreopoulos B."/>
            <person name="Lipzen A."/>
            <person name="Chen C."/>
            <person name="Yanf M."/>
            <person name="Daum C."/>
            <person name="Ng V."/>
            <person name="Clum A."/>
            <person name="Ohm R."/>
            <person name="Martin F."/>
            <person name="Silar P."/>
            <person name="Natvig D."/>
            <person name="Lalanne C."/>
            <person name="Gautier V."/>
            <person name="Ament-Velasquez S.L."/>
            <person name="Kruys A."/>
            <person name="Hutchinson M.I."/>
            <person name="Powell A.J."/>
            <person name="Barry K."/>
            <person name="Miller A.N."/>
            <person name="Grigoriev I.V."/>
            <person name="Debuchy R."/>
            <person name="Gladieux P."/>
            <person name="Thoren M.H."/>
            <person name="Johannesson H."/>
        </authorList>
    </citation>
    <scope>NUCLEOTIDE SEQUENCE</scope>
    <source>
        <strain evidence="4">PSN293</strain>
    </source>
</reference>
<dbReference type="Proteomes" id="UP001301769">
    <property type="component" value="Unassembled WGS sequence"/>
</dbReference>
<dbReference type="PROSITE" id="PS50088">
    <property type="entry name" value="ANK_REPEAT"/>
    <property type="match status" value="3"/>
</dbReference>
<dbReference type="SUPFAM" id="SSF48403">
    <property type="entry name" value="Ankyrin repeat"/>
    <property type="match status" value="1"/>
</dbReference>
<name>A0AAN6XZF6_9PEZI</name>
<dbReference type="Gene3D" id="1.25.40.20">
    <property type="entry name" value="Ankyrin repeat-containing domain"/>
    <property type="match status" value="2"/>
</dbReference>
<keyword evidence="5" id="KW-1185">Reference proteome</keyword>
<accession>A0AAN6XZF6</accession>
<comment type="caution">
    <text evidence="4">The sequence shown here is derived from an EMBL/GenBank/DDBJ whole genome shotgun (WGS) entry which is preliminary data.</text>
</comment>
<proteinExistence type="predicted"/>
<evidence type="ECO:0000256" key="1">
    <source>
        <dbReference type="ARBA" id="ARBA00022737"/>
    </source>
</evidence>
<evidence type="ECO:0000313" key="4">
    <source>
        <dbReference type="EMBL" id="KAK4208516.1"/>
    </source>
</evidence>
<dbReference type="Pfam" id="PF12796">
    <property type="entry name" value="Ank_2"/>
    <property type="match status" value="1"/>
</dbReference>
<dbReference type="PANTHER" id="PTHR24198">
    <property type="entry name" value="ANKYRIN REPEAT AND PROTEIN KINASE DOMAIN-CONTAINING PROTEIN"/>
    <property type="match status" value="1"/>
</dbReference>
<dbReference type="Pfam" id="PF00023">
    <property type="entry name" value="Ank"/>
    <property type="match status" value="2"/>
</dbReference>